<dbReference type="EMBL" id="CAJOBA010035193">
    <property type="protein sequence ID" value="CAF4000078.1"/>
    <property type="molecule type" value="Genomic_DNA"/>
</dbReference>
<accession>A0A8S2NGP7</accession>
<evidence type="ECO:0000313" key="4">
    <source>
        <dbReference type="Proteomes" id="UP000682733"/>
    </source>
</evidence>
<feature type="non-terminal residue" evidence="3">
    <location>
        <position position="1"/>
    </location>
</feature>
<organism evidence="3 4">
    <name type="scientific">Didymodactylos carnosus</name>
    <dbReference type="NCBI Taxonomy" id="1234261"/>
    <lineage>
        <taxon>Eukaryota</taxon>
        <taxon>Metazoa</taxon>
        <taxon>Spiralia</taxon>
        <taxon>Gnathifera</taxon>
        <taxon>Rotifera</taxon>
        <taxon>Eurotatoria</taxon>
        <taxon>Bdelloidea</taxon>
        <taxon>Philodinida</taxon>
        <taxon>Philodinidae</taxon>
        <taxon>Didymodactylos</taxon>
    </lineage>
</organism>
<protein>
    <submittedName>
        <fullName evidence="3">Uncharacterized protein</fullName>
    </submittedName>
</protein>
<feature type="region of interest" description="Disordered" evidence="1">
    <location>
        <begin position="139"/>
        <end position="162"/>
    </location>
</feature>
<dbReference type="Proteomes" id="UP000682733">
    <property type="component" value="Unassembled WGS sequence"/>
</dbReference>
<feature type="compositionally biased region" description="Basic and acidic residues" evidence="1">
    <location>
        <begin position="261"/>
        <end position="273"/>
    </location>
</feature>
<feature type="compositionally biased region" description="Basic and acidic residues" evidence="1">
    <location>
        <begin position="298"/>
        <end position="308"/>
    </location>
</feature>
<reference evidence="3" key="1">
    <citation type="submission" date="2021-02" db="EMBL/GenBank/DDBJ databases">
        <authorList>
            <person name="Nowell W R."/>
        </authorList>
    </citation>
    <scope>NUCLEOTIDE SEQUENCE</scope>
</reference>
<dbReference type="Proteomes" id="UP000677228">
    <property type="component" value="Unassembled WGS sequence"/>
</dbReference>
<feature type="region of interest" description="Disordered" evidence="1">
    <location>
        <begin position="261"/>
        <end position="308"/>
    </location>
</feature>
<proteinExistence type="predicted"/>
<gene>
    <name evidence="2" type="ORF">OVA965_LOCUS23441</name>
    <name evidence="3" type="ORF">TMI583_LOCUS24162</name>
</gene>
<evidence type="ECO:0000313" key="2">
    <source>
        <dbReference type="EMBL" id="CAF1188974.1"/>
    </source>
</evidence>
<evidence type="ECO:0000256" key="1">
    <source>
        <dbReference type="SAM" id="MobiDB-lite"/>
    </source>
</evidence>
<dbReference type="AlphaFoldDB" id="A0A8S2NGP7"/>
<sequence>SLKSQHVAKTIKALKKVEKVEKDQERHTESSSILIQGLDTIIDLYRFTGVSHHIVEKGLVSIIGATTGERFSSILELFIKRRAGRGLVNRFLYFSLPMTSLISPRDVHPERINQKLPSIALVLLIIARMEDVEFRFSRKKRNKNSEKDNQSKTTTSALLDDSENRYDDDDTVITYTNYTASLVHFANVNDSLPHEDEQGRVNFQHALNKYEIDIIHYVTHHDKSALPSNYEISENQQKFFDGKPHYYPENDRYLRKGMTDESSAKEVYQHDEEQQCSQNRDGNNEEEKNYTDAPDLMDESRSTRGKEECKHQYYSRGTSDLTISSVNLSYVKT</sequence>
<evidence type="ECO:0000313" key="3">
    <source>
        <dbReference type="EMBL" id="CAF4000078.1"/>
    </source>
</evidence>
<name>A0A8S2NGP7_9BILA</name>
<comment type="caution">
    <text evidence="3">The sequence shown here is derived from an EMBL/GenBank/DDBJ whole genome shotgun (WGS) entry which is preliminary data.</text>
</comment>
<dbReference type="EMBL" id="CAJNOK010013661">
    <property type="protein sequence ID" value="CAF1188974.1"/>
    <property type="molecule type" value="Genomic_DNA"/>
</dbReference>